<dbReference type="SMART" id="SM00926">
    <property type="entry name" value="Molybdop_Fe4S4"/>
    <property type="match status" value="1"/>
</dbReference>
<dbReference type="CDD" id="cd00207">
    <property type="entry name" value="fer2"/>
    <property type="match status" value="1"/>
</dbReference>
<evidence type="ECO:0000256" key="6">
    <source>
        <dbReference type="ARBA" id="ARBA00023014"/>
    </source>
</evidence>
<feature type="domain" description="4Fe-4S Mo/W bis-MGD-type" evidence="9">
    <location>
        <begin position="234"/>
        <end position="289"/>
    </location>
</feature>
<dbReference type="PROSITE" id="PS51379">
    <property type="entry name" value="4FE4S_FER_2"/>
    <property type="match status" value="2"/>
</dbReference>
<dbReference type="InterPro" id="IPR001041">
    <property type="entry name" value="2Fe-2S_ferredoxin-type"/>
</dbReference>
<evidence type="ECO:0000313" key="10">
    <source>
        <dbReference type="EMBL" id="EHK52235.1"/>
    </source>
</evidence>
<dbReference type="GO" id="GO:0003954">
    <property type="term" value="F:NADH dehydrogenase activity"/>
    <property type="evidence" value="ECO:0007669"/>
    <property type="project" value="TreeGrafter"/>
</dbReference>
<dbReference type="Pfam" id="PF12838">
    <property type="entry name" value="Fer4_7"/>
    <property type="match status" value="1"/>
</dbReference>
<keyword evidence="4" id="KW-0560">Oxidoreductase</keyword>
<keyword evidence="2" id="KW-0479">Metal-binding</keyword>
<keyword evidence="11" id="KW-1185">Reference proteome</keyword>
<evidence type="ECO:0000256" key="4">
    <source>
        <dbReference type="ARBA" id="ARBA00023002"/>
    </source>
</evidence>
<dbReference type="PANTHER" id="PTHR43105">
    <property type="entry name" value="RESPIRATORY NITRATE REDUCTASE"/>
    <property type="match status" value="1"/>
</dbReference>
<name>H0I460_9HYPH</name>
<sequence>MSFEMTNQIAFTLDGKPVTATEGETIWDVAKREGTRIPHLCHVDMPGYRPDGNCRACMVDIEGERVLAASCIRKPSAGMIVKTDTERAEKSREMVFELLASNMRPASDGPDNQSAFWQWASSMGISGDRYESKFASDDVRPEFDISNPAIAVNLDACIACGACVRACREVQVNDVIGMAERGNHSVPVFDMHDPMGLSTCVTCGECVQACPTGALYEKSLMDEAGKTRVVQEFDKVVDSLCPFCGVGCQTSVAVKDNRIVQVDGRNGYANENRLCVKGRFGFDYAMSPERLTRPLIRRDDARKSGDQDMRGVDPLTVFREATWEEALERAAGGLKKILDTRGGQALAGFGSAKGSNEEAYLFQKLVRQGFGTNNVDHCTRLCHASSVAALMEGVGSGAVSAPFNDALKADCIIVIGARPTTNHPVAAT</sequence>
<dbReference type="GO" id="GO:0051539">
    <property type="term" value="F:4 iron, 4 sulfur cluster binding"/>
    <property type="evidence" value="ECO:0007669"/>
    <property type="project" value="UniProtKB-KW"/>
</dbReference>
<dbReference type="GO" id="GO:0022904">
    <property type="term" value="P:respiratory electron transport chain"/>
    <property type="evidence" value="ECO:0007669"/>
    <property type="project" value="TreeGrafter"/>
</dbReference>
<dbReference type="Gene3D" id="3.40.228.10">
    <property type="entry name" value="Dimethylsulfoxide Reductase, domain 2"/>
    <property type="match status" value="1"/>
</dbReference>
<feature type="non-terminal residue" evidence="10">
    <location>
        <position position="428"/>
    </location>
</feature>
<evidence type="ECO:0000259" key="7">
    <source>
        <dbReference type="PROSITE" id="PS51085"/>
    </source>
</evidence>
<dbReference type="Pfam" id="PF04879">
    <property type="entry name" value="Molybdop_Fe4S4"/>
    <property type="match status" value="1"/>
</dbReference>
<dbReference type="Pfam" id="PF00384">
    <property type="entry name" value="Molybdopterin"/>
    <property type="match status" value="1"/>
</dbReference>
<dbReference type="Gene3D" id="2.20.25.90">
    <property type="entry name" value="ADC-like domains"/>
    <property type="match status" value="1"/>
</dbReference>
<dbReference type="Gene3D" id="3.30.70.20">
    <property type="match status" value="1"/>
</dbReference>
<keyword evidence="1" id="KW-0004">4Fe-4S</keyword>
<dbReference type="SUPFAM" id="SSF54862">
    <property type="entry name" value="4Fe-4S ferredoxins"/>
    <property type="match status" value="1"/>
</dbReference>
<dbReference type="FunFam" id="3.30.70.20:FF:000035">
    <property type="entry name" value="Iron hydrogenase 1"/>
    <property type="match status" value="1"/>
</dbReference>
<dbReference type="Gene3D" id="3.10.20.740">
    <property type="match status" value="1"/>
</dbReference>
<gene>
    <name evidence="10" type="ORF">MAXJ12_36416</name>
</gene>
<dbReference type="InterPro" id="IPR006963">
    <property type="entry name" value="Mopterin_OxRdtase_4Fe-4S_dom"/>
</dbReference>
<keyword evidence="6" id="KW-0411">Iron-sulfur</keyword>
<dbReference type="InterPro" id="IPR017900">
    <property type="entry name" value="4Fe4S_Fe_S_CS"/>
</dbReference>
<dbReference type="InterPro" id="IPR006656">
    <property type="entry name" value="Mopterin_OxRdtase"/>
</dbReference>
<dbReference type="GO" id="GO:0046872">
    <property type="term" value="F:metal ion binding"/>
    <property type="evidence" value="ECO:0007669"/>
    <property type="project" value="UniProtKB-KW"/>
</dbReference>
<reference evidence="10 11" key="1">
    <citation type="journal article" date="2012" name="J. Bacteriol.">
        <title>Draft Genome Sequence of Mesorhizobium alhagi CCNWXJ12-2T, a Novel Salt-Resistant Species Isolated from the Desert of Northwestern China.</title>
        <authorList>
            <person name="Zhou M."/>
            <person name="Chen W."/>
            <person name="Chen H."/>
            <person name="Wei G."/>
        </authorList>
    </citation>
    <scope>NUCLEOTIDE SEQUENCE [LARGE SCALE GENOMIC DNA]</scope>
    <source>
        <strain evidence="10 11">CCNWXJ12-2</strain>
    </source>
</reference>
<dbReference type="PROSITE" id="PS51669">
    <property type="entry name" value="4FE4S_MOW_BIS_MGD"/>
    <property type="match status" value="1"/>
</dbReference>
<evidence type="ECO:0000259" key="8">
    <source>
        <dbReference type="PROSITE" id="PS51379"/>
    </source>
</evidence>
<keyword evidence="3" id="KW-0677">Repeat</keyword>
<dbReference type="PANTHER" id="PTHR43105:SF14">
    <property type="entry name" value="FORMATE DEHYDROGENASE H"/>
    <property type="match status" value="1"/>
</dbReference>
<dbReference type="Proteomes" id="UP000003250">
    <property type="component" value="Unassembled WGS sequence"/>
</dbReference>
<evidence type="ECO:0000256" key="1">
    <source>
        <dbReference type="ARBA" id="ARBA00022485"/>
    </source>
</evidence>
<evidence type="ECO:0000259" key="9">
    <source>
        <dbReference type="PROSITE" id="PS51669"/>
    </source>
</evidence>
<keyword evidence="5" id="KW-0408">Iron</keyword>
<organism evidence="10 11">
    <name type="scientific">Mesorhizobium alhagi CCNWXJ12-2</name>
    <dbReference type="NCBI Taxonomy" id="1107882"/>
    <lineage>
        <taxon>Bacteria</taxon>
        <taxon>Pseudomonadati</taxon>
        <taxon>Pseudomonadota</taxon>
        <taxon>Alphaproteobacteria</taxon>
        <taxon>Hyphomicrobiales</taxon>
        <taxon>Phyllobacteriaceae</taxon>
        <taxon>Allomesorhizobium</taxon>
    </lineage>
</organism>
<dbReference type="Gene3D" id="3.40.50.740">
    <property type="match status" value="1"/>
</dbReference>
<dbReference type="InterPro" id="IPR017896">
    <property type="entry name" value="4Fe4S_Fe-S-bd"/>
</dbReference>
<evidence type="ECO:0000256" key="3">
    <source>
        <dbReference type="ARBA" id="ARBA00022737"/>
    </source>
</evidence>
<protein>
    <submittedName>
        <fullName evidence="10">Formate dehydrogenase, alpha subunit</fullName>
    </submittedName>
</protein>
<evidence type="ECO:0000313" key="11">
    <source>
        <dbReference type="Proteomes" id="UP000003250"/>
    </source>
</evidence>
<accession>H0I460</accession>
<proteinExistence type="predicted"/>
<feature type="domain" description="2Fe-2S ferredoxin-type" evidence="7">
    <location>
        <begin position="7"/>
        <end position="87"/>
    </location>
</feature>
<dbReference type="Pfam" id="PF13510">
    <property type="entry name" value="Fer2_4"/>
    <property type="match status" value="1"/>
</dbReference>
<dbReference type="GO" id="GO:0016020">
    <property type="term" value="C:membrane"/>
    <property type="evidence" value="ECO:0007669"/>
    <property type="project" value="TreeGrafter"/>
</dbReference>
<dbReference type="SUPFAM" id="SSF53706">
    <property type="entry name" value="Formate dehydrogenase/DMSO reductase, domains 1-3"/>
    <property type="match status" value="1"/>
</dbReference>
<evidence type="ECO:0000256" key="5">
    <source>
        <dbReference type="ARBA" id="ARBA00023004"/>
    </source>
</evidence>
<dbReference type="InterPro" id="IPR036010">
    <property type="entry name" value="2Fe-2S_ferredoxin-like_sf"/>
</dbReference>
<feature type="domain" description="4Fe-4S ferredoxin-type" evidence="8">
    <location>
        <begin position="191"/>
        <end position="220"/>
    </location>
</feature>
<evidence type="ECO:0000256" key="2">
    <source>
        <dbReference type="ARBA" id="ARBA00022723"/>
    </source>
</evidence>
<dbReference type="InterPro" id="IPR050123">
    <property type="entry name" value="Prok_molybdopt-oxidoreductase"/>
</dbReference>
<dbReference type="SUPFAM" id="SSF54292">
    <property type="entry name" value="2Fe-2S ferredoxin-like"/>
    <property type="match status" value="1"/>
</dbReference>
<dbReference type="AlphaFoldDB" id="H0I460"/>
<dbReference type="PROSITE" id="PS00198">
    <property type="entry name" value="4FE4S_FER_1"/>
    <property type="match status" value="1"/>
</dbReference>
<dbReference type="PROSITE" id="PS51085">
    <property type="entry name" value="2FE2S_FER_2"/>
    <property type="match status" value="1"/>
</dbReference>
<feature type="domain" description="4Fe-4S ferredoxin-type" evidence="8">
    <location>
        <begin position="148"/>
        <end position="178"/>
    </location>
</feature>
<dbReference type="EMBL" id="AHAM01000352">
    <property type="protein sequence ID" value="EHK52235.1"/>
    <property type="molecule type" value="Genomic_DNA"/>
</dbReference>